<evidence type="ECO:0000259" key="1">
    <source>
        <dbReference type="Pfam" id="PF01408"/>
    </source>
</evidence>
<protein>
    <submittedName>
        <fullName evidence="3">Uncharacterized protein</fullName>
    </submittedName>
</protein>
<gene>
    <name evidence="4" type="ORF">BLS_009035</name>
    <name evidence="3" type="ORF">EG328_001023</name>
</gene>
<organism evidence="3 5">
    <name type="scientific">Venturia inaequalis</name>
    <name type="common">Apple scab fungus</name>
    <dbReference type="NCBI Taxonomy" id="5025"/>
    <lineage>
        <taxon>Eukaryota</taxon>
        <taxon>Fungi</taxon>
        <taxon>Dikarya</taxon>
        <taxon>Ascomycota</taxon>
        <taxon>Pezizomycotina</taxon>
        <taxon>Dothideomycetes</taxon>
        <taxon>Pleosporomycetidae</taxon>
        <taxon>Venturiales</taxon>
        <taxon>Venturiaceae</taxon>
        <taxon>Venturia</taxon>
    </lineage>
</organism>
<dbReference type="AlphaFoldDB" id="A0A8H3UXL4"/>
<dbReference type="InterPro" id="IPR000683">
    <property type="entry name" value="Gfo/Idh/MocA-like_OxRdtase_N"/>
</dbReference>
<dbReference type="GO" id="GO:0000166">
    <property type="term" value="F:nucleotide binding"/>
    <property type="evidence" value="ECO:0007669"/>
    <property type="project" value="InterPro"/>
</dbReference>
<dbReference type="InterPro" id="IPR051450">
    <property type="entry name" value="Gfo/Idh/MocA_Oxidoreductases"/>
</dbReference>
<evidence type="ECO:0000313" key="5">
    <source>
        <dbReference type="Proteomes" id="UP000447873"/>
    </source>
</evidence>
<accession>A0A8H3UXL4</accession>
<proteinExistence type="predicted"/>
<dbReference type="Gene3D" id="3.40.50.720">
    <property type="entry name" value="NAD(P)-binding Rossmann-like Domain"/>
    <property type="match status" value="1"/>
</dbReference>
<dbReference type="PANTHER" id="PTHR43377">
    <property type="entry name" value="BILIVERDIN REDUCTASE A"/>
    <property type="match status" value="1"/>
</dbReference>
<dbReference type="SUPFAM" id="SSF55347">
    <property type="entry name" value="Glyceraldehyde-3-phosphate dehydrogenase-like, C-terminal domain"/>
    <property type="match status" value="1"/>
</dbReference>
<dbReference type="PANTHER" id="PTHR43377:SF1">
    <property type="entry name" value="BILIVERDIN REDUCTASE A"/>
    <property type="match status" value="1"/>
</dbReference>
<dbReference type="EMBL" id="WNWQ01000008">
    <property type="protein sequence ID" value="KAE9985292.1"/>
    <property type="molecule type" value="Genomic_DNA"/>
</dbReference>
<evidence type="ECO:0000259" key="2">
    <source>
        <dbReference type="Pfam" id="PF02894"/>
    </source>
</evidence>
<feature type="domain" description="Gfo/Idh/MocA-like oxidoreductase N-terminal" evidence="1">
    <location>
        <begin position="7"/>
        <end position="124"/>
    </location>
</feature>
<dbReference type="Pfam" id="PF01408">
    <property type="entry name" value="GFO_IDH_MocA"/>
    <property type="match status" value="1"/>
</dbReference>
<dbReference type="EMBL" id="WNWS01000122">
    <property type="protein sequence ID" value="KAE9979187.1"/>
    <property type="molecule type" value="Genomic_DNA"/>
</dbReference>
<name>A0A8H3UXL4_VENIN</name>
<evidence type="ECO:0000313" key="4">
    <source>
        <dbReference type="EMBL" id="KAE9985292.1"/>
    </source>
</evidence>
<dbReference type="SUPFAM" id="SSF51735">
    <property type="entry name" value="NAD(P)-binding Rossmann-fold domains"/>
    <property type="match status" value="1"/>
</dbReference>
<dbReference type="Proteomes" id="UP000433883">
    <property type="component" value="Unassembled WGS sequence"/>
</dbReference>
<evidence type="ECO:0000313" key="3">
    <source>
        <dbReference type="EMBL" id="KAE9979187.1"/>
    </source>
</evidence>
<dbReference type="Proteomes" id="UP000447873">
    <property type="component" value="Unassembled WGS sequence"/>
</dbReference>
<feature type="domain" description="Gfo/Idh/MocA-like oxidoreductase C-terminal" evidence="2">
    <location>
        <begin position="136"/>
        <end position="350"/>
    </location>
</feature>
<reference evidence="3 5" key="1">
    <citation type="submission" date="2018-12" db="EMBL/GenBank/DDBJ databases">
        <title>Venturia inaequalis Genome Resource.</title>
        <authorList>
            <person name="Lichtner F.J."/>
        </authorList>
    </citation>
    <scope>NUCLEOTIDE SEQUENCE [LARGE SCALE GENOMIC DNA]</scope>
    <source>
        <strain evidence="3 5">120213</strain>
        <strain evidence="4">Bline_iso_100314</strain>
    </source>
</reference>
<dbReference type="InterPro" id="IPR036291">
    <property type="entry name" value="NAD(P)-bd_dom_sf"/>
</dbReference>
<sequence>MPPVPTKIVIIGTGLIGPRHAQAVLREPMAELSCIVDPNPAAQKVAQDLGTAWYNSIKEMLASGCRPVAAIVCTPNHTHVSVSKELLDAGIHVLVEKPISGDAESAQSLIQYAKDKKLVLLVGHHRRFNPYIVATKKFLQAGNIGSITAISGLWTICKPSPYFEAPMEWHRSSSSGGPIMINLIHEIDILHYLLGPITRVFAEKTMSRRCFEAEEGAAIVLRFESGIVGTFLLSDNTPSPHNFEAGTGENPMIPKVGKDVYRIFGTEGMVSIPDMKWSRYDGVNSWAEEIKEIEVEVDMGKAPFELQVKHLVEVLAGREDPVCSGADGLRAVVVCEAVKKALDTGMPVEIQA</sequence>
<comment type="caution">
    <text evidence="3">The sequence shown here is derived from an EMBL/GenBank/DDBJ whole genome shotgun (WGS) entry which is preliminary data.</text>
</comment>
<dbReference type="Pfam" id="PF02894">
    <property type="entry name" value="GFO_IDH_MocA_C"/>
    <property type="match status" value="1"/>
</dbReference>
<dbReference type="InterPro" id="IPR004104">
    <property type="entry name" value="Gfo/Idh/MocA-like_OxRdtase_C"/>
</dbReference>
<dbReference type="Gene3D" id="3.30.360.10">
    <property type="entry name" value="Dihydrodipicolinate Reductase, domain 2"/>
    <property type="match status" value="1"/>
</dbReference>